<organism evidence="3 4">
    <name type="scientific">Haliea salexigens</name>
    <dbReference type="NCBI Taxonomy" id="287487"/>
    <lineage>
        <taxon>Bacteria</taxon>
        <taxon>Pseudomonadati</taxon>
        <taxon>Pseudomonadota</taxon>
        <taxon>Gammaproteobacteria</taxon>
        <taxon>Cellvibrionales</taxon>
        <taxon>Halieaceae</taxon>
        <taxon>Haliea</taxon>
    </lineage>
</organism>
<reference evidence="3 4" key="1">
    <citation type="journal article" date="2018" name="Nat. Biotechnol.">
        <title>A standardized bacterial taxonomy based on genome phylogeny substantially revises the tree of life.</title>
        <authorList>
            <person name="Parks D.H."/>
            <person name="Chuvochina M."/>
            <person name="Waite D.W."/>
            <person name="Rinke C."/>
            <person name="Skarshewski A."/>
            <person name="Chaumeil P.A."/>
            <person name="Hugenholtz P."/>
        </authorList>
    </citation>
    <scope>NUCLEOTIDE SEQUENCE [LARGE SCALE GENOMIC DNA]</scope>
    <source>
        <strain evidence="3">UBA9158</strain>
    </source>
</reference>
<evidence type="ECO:0000313" key="3">
    <source>
        <dbReference type="EMBL" id="HAN27902.1"/>
    </source>
</evidence>
<dbReference type="Proteomes" id="UP000259273">
    <property type="component" value="Unassembled WGS sequence"/>
</dbReference>
<dbReference type="PANTHER" id="PTHR35146:SF1">
    <property type="entry name" value="UPF0178 PROTEIN YAII"/>
    <property type="match status" value="1"/>
</dbReference>
<accession>A0A3C1KME6</accession>
<proteinExistence type="inferred from homology"/>
<evidence type="ECO:0000256" key="2">
    <source>
        <dbReference type="HAMAP-Rule" id="MF_00489"/>
    </source>
</evidence>
<dbReference type="CDD" id="cd18720">
    <property type="entry name" value="PIN_YqxD-like"/>
    <property type="match status" value="1"/>
</dbReference>
<dbReference type="PANTHER" id="PTHR35146">
    <property type="entry name" value="UPF0178 PROTEIN YAII"/>
    <property type="match status" value="1"/>
</dbReference>
<sequence length="150" mass="16237">MDIWVDADACPGMAKDILFRAARRTGLLLTLVANHSLAVPADANIRMLQVTSGFDVADDEIVRRVKAGDLVITADIPLAAEVIAKGALVLSARGERYTADNIQPKLNMRDFMDTMRSSGIQSGGPAALNNQDKQRFANELDKLLAASQRE</sequence>
<dbReference type="InterPro" id="IPR003791">
    <property type="entry name" value="UPF0178"/>
</dbReference>
<dbReference type="Pfam" id="PF02639">
    <property type="entry name" value="DUF188"/>
    <property type="match status" value="1"/>
</dbReference>
<dbReference type="HAMAP" id="MF_00489">
    <property type="entry name" value="UPF0178"/>
    <property type="match status" value="1"/>
</dbReference>
<protein>
    <recommendedName>
        <fullName evidence="2">UPF0178 protein DCP75_09320</fullName>
    </recommendedName>
</protein>
<dbReference type="AlphaFoldDB" id="A0A3C1KME6"/>
<dbReference type="NCBIfam" id="NF001095">
    <property type="entry name" value="PRK00124.1"/>
    <property type="match status" value="1"/>
</dbReference>
<comment type="similarity">
    <text evidence="1 2">Belongs to the UPF0178 family.</text>
</comment>
<dbReference type="EMBL" id="DMND01000130">
    <property type="protein sequence ID" value="HAN27902.1"/>
    <property type="molecule type" value="Genomic_DNA"/>
</dbReference>
<name>A0A3C1KME6_9GAMM</name>
<evidence type="ECO:0000256" key="1">
    <source>
        <dbReference type="ARBA" id="ARBA00008522"/>
    </source>
</evidence>
<evidence type="ECO:0000313" key="4">
    <source>
        <dbReference type="Proteomes" id="UP000259273"/>
    </source>
</evidence>
<gene>
    <name evidence="3" type="ORF">DCP75_09320</name>
</gene>
<comment type="caution">
    <text evidence="3">The sequence shown here is derived from an EMBL/GenBank/DDBJ whole genome shotgun (WGS) entry which is preliminary data.</text>
</comment>